<dbReference type="InterPro" id="IPR029063">
    <property type="entry name" value="SAM-dependent_MTases_sf"/>
</dbReference>
<keyword evidence="4" id="KW-0949">S-adenosyl-L-methionine</keyword>
<sequence length="424" mass="48954">MSSSLHFDLNPITFATAKDDRLRQQLLNQGIQVLTEQEALQGSRPWDIICQDDQRETVLHQLKTFKTLGLGNTYIQGLWRCDRIDLLSERLFALNPAAKTNALLFDLPNSPYLVIEQLLYKFFNLSLIRQNDVAKLHYDLPTELYEGFLGESMKYTTGDWTGLDPVPENLTAAQYQNLDYWCNELEITDGDIILDCGCGWGTLLDYLSPRVNVTYIGITISEVQLDYCRSTFREFENAYFYNHSYHNRYQDILAASGVDHITKCIFLETIEHGGTRNWPNILKNVREVISPDGLLGIQTIGADHPNLVCDPYINRYIFPHASLGSPSELGRAIESDRQFVKCKEHNIAHHYPATLRAWNHLFQQNWEEIQPHIQSILNLTPFQTLDEWKRHWEFYLLLCAGAFVAGTYPQVYQLTAKPNFFSKF</sequence>
<name>A0ABV0K649_9CYAN</name>
<gene>
    <name evidence="6" type="ORF">NC992_15285</name>
</gene>
<dbReference type="InterPro" id="IPR003333">
    <property type="entry name" value="CMAS"/>
</dbReference>
<dbReference type="GO" id="GO:0008168">
    <property type="term" value="F:methyltransferase activity"/>
    <property type="evidence" value="ECO:0007669"/>
    <property type="project" value="UniProtKB-KW"/>
</dbReference>
<accession>A0ABV0K649</accession>
<organism evidence="6 7">
    <name type="scientific">Leptolyngbya subtilissima DQ-A4</name>
    <dbReference type="NCBI Taxonomy" id="2933933"/>
    <lineage>
        <taxon>Bacteria</taxon>
        <taxon>Bacillati</taxon>
        <taxon>Cyanobacteriota</taxon>
        <taxon>Cyanophyceae</taxon>
        <taxon>Leptolyngbyales</taxon>
        <taxon>Leptolyngbyaceae</taxon>
        <taxon>Leptolyngbya group</taxon>
        <taxon>Leptolyngbya</taxon>
    </lineage>
</organism>
<dbReference type="Proteomes" id="UP001482513">
    <property type="component" value="Unassembled WGS sequence"/>
</dbReference>
<evidence type="ECO:0000256" key="2">
    <source>
        <dbReference type="ARBA" id="ARBA00022603"/>
    </source>
</evidence>
<dbReference type="EC" id="2.1.1.-" evidence="6"/>
<keyword evidence="2 6" id="KW-0489">Methyltransferase</keyword>
<comment type="similarity">
    <text evidence="1">Belongs to the CFA/CMAS family.</text>
</comment>
<keyword evidence="7" id="KW-1185">Reference proteome</keyword>
<dbReference type="GO" id="GO:0032259">
    <property type="term" value="P:methylation"/>
    <property type="evidence" value="ECO:0007669"/>
    <property type="project" value="UniProtKB-KW"/>
</dbReference>
<dbReference type="CDD" id="cd02440">
    <property type="entry name" value="AdoMet_MTases"/>
    <property type="match status" value="1"/>
</dbReference>
<proteinExistence type="inferred from homology"/>
<dbReference type="RefSeq" id="WP_190705900.1">
    <property type="nucleotide sequence ID" value="NZ_JAMPKX010000006.1"/>
</dbReference>
<keyword evidence="3 6" id="KW-0808">Transferase</keyword>
<evidence type="ECO:0000313" key="6">
    <source>
        <dbReference type="EMBL" id="MEP0948247.1"/>
    </source>
</evidence>
<dbReference type="Gene3D" id="3.40.50.150">
    <property type="entry name" value="Vaccinia Virus protein VP39"/>
    <property type="match status" value="1"/>
</dbReference>
<dbReference type="PANTHER" id="PTHR43667">
    <property type="entry name" value="CYCLOPROPANE-FATTY-ACYL-PHOSPHOLIPID SYNTHASE"/>
    <property type="match status" value="1"/>
</dbReference>
<evidence type="ECO:0000256" key="4">
    <source>
        <dbReference type="ARBA" id="ARBA00022691"/>
    </source>
</evidence>
<dbReference type="PIRSF" id="PIRSF003085">
    <property type="entry name" value="CMAS"/>
    <property type="match status" value="1"/>
</dbReference>
<comment type="caution">
    <text evidence="6">The sequence shown here is derived from an EMBL/GenBank/DDBJ whole genome shotgun (WGS) entry which is preliminary data.</text>
</comment>
<dbReference type="Pfam" id="PF02353">
    <property type="entry name" value="CMAS"/>
    <property type="match status" value="1"/>
</dbReference>
<dbReference type="PANTHER" id="PTHR43667:SF2">
    <property type="entry name" value="FATTY ACID C-METHYL TRANSFERASE"/>
    <property type="match status" value="1"/>
</dbReference>
<evidence type="ECO:0000256" key="3">
    <source>
        <dbReference type="ARBA" id="ARBA00022679"/>
    </source>
</evidence>
<evidence type="ECO:0000256" key="1">
    <source>
        <dbReference type="ARBA" id="ARBA00010815"/>
    </source>
</evidence>
<reference evidence="6 7" key="1">
    <citation type="submission" date="2022-04" db="EMBL/GenBank/DDBJ databases">
        <title>Positive selection, recombination, and allopatry shape intraspecific diversity of widespread and dominant cyanobacteria.</title>
        <authorList>
            <person name="Wei J."/>
            <person name="Shu W."/>
            <person name="Hu C."/>
        </authorList>
    </citation>
    <scope>NUCLEOTIDE SEQUENCE [LARGE SCALE GENOMIC DNA]</scope>
    <source>
        <strain evidence="6 7">DQ-A4</strain>
    </source>
</reference>
<evidence type="ECO:0000256" key="5">
    <source>
        <dbReference type="ARBA" id="ARBA00023098"/>
    </source>
</evidence>
<dbReference type="SUPFAM" id="SSF53335">
    <property type="entry name" value="S-adenosyl-L-methionine-dependent methyltransferases"/>
    <property type="match status" value="1"/>
</dbReference>
<protein>
    <submittedName>
        <fullName evidence="6">Class I SAM-dependent methyltransferase</fullName>
        <ecNumber evidence="6">2.1.1.-</ecNumber>
    </submittedName>
</protein>
<evidence type="ECO:0000313" key="7">
    <source>
        <dbReference type="Proteomes" id="UP001482513"/>
    </source>
</evidence>
<keyword evidence="5" id="KW-0443">Lipid metabolism</keyword>
<dbReference type="InterPro" id="IPR050723">
    <property type="entry name" value="CFA/CMAS"/>
</dbReference>
<dbReference type="EMBL" id="JAMPKX010000006">
    <property type="protein sequence ID" value="MEP0948247.1"/>
    <property type="molecule type" value="Genomic_DNA"/>
</dbReference>